<evidence type="ECO:0000313" key="1">
    <source>
        <dbReference type="EMBL" id="JAD22316.1"/>
    </source>
</evidence>
<reference evidence="1" key="2">
    <citation type="journal article" date="2015" name="Data Brief">
        <title>Shoot transcriptome of the giant reed, Arundo donax.</title>
        <authorList>
            <person name="Barrero R.A."/>
            <person name="Guerrero F.D."/>
            <person name="Moolhuijzen P."/>
            <person name="Goolsby J.A."/>
            <person name="Tidwell J."/>
            <person name="Bellgard S.E."/>
            <person name="Bellgard M.I."/>
        </authorList>
    </citation>
    <scope>NUCLEOTIDE SEQUENCE</scope>
    <source>
        <tissue evidence="1">Shoot tissue taken approximately 20 cm above the soil surface</tissue>
    </source>
</reference>
<dbReference type="EMBL" id="GBRH01275579">
    <property type="protein sequence ID" value="JAD22316.1"/>
    <property type="molecule type" value="Transcribed_RNA"/>
</dbReference>
<reference evidence="1" key="1">
    <citation type="submission" date="2014-09" db="EMBL/GenBank/DDBJ databases">
        <authorList>
            <person name="Magalhaes I.L.F."/>
            <person name="Oliveira U."/>
            <person name="Santos F.R."/>
            <person name="Vidigal T.H.D.A."/>
            <person name="Brescovit A.D."/>
            <person name="Santos A.J."/>
        </authorList>
    </citation>
    <scope>NUCLEOTIDE SEQUENCE</scope>
    <source>
        <tissue evidence="1">Shoot tissue taken approximately 20 cm above the soil surface</tissue>
    </source>
</reference>
<proteinExistence type="predicted"/>
<name>A0A0A8Y815_ARUDO</name>
<dbReference type="AlphaFoldDB" id="A0A0A8Y815"/>
<accession>A0A0A8Y815</accession>
<sequence>MLKRTHRNNNVLQYNLFYKYLKDHILHRNGT</sequence>
<protein>
    <submittedName>
        <fullName evidence="1">Uncharacterized protein</fullName>
    </submittedName>
</protein>
<organism evidence="1">
    <name type="scientific">Arundo donax</name>
    <name type="common">Giant reed</name>
    <name type="synonym">Donax arundinaceus</name>
    <dbReference type="NCBI Taxonomy" id="35708"/>
    <lineage>
        <taxon>Eukaryota</taxon>
        <taxon>Viridiplantae</taxon>
        <taxon>Streptophyta</taxon>
        <taxon>Embryophyta</taxon>
        <taxon>Tracheophyta</taxon>
        <taxon>Spermatophyta</taxon>
        <taxon>Magnoliopsida</taxon>
        <taxon>Liliopsida</taxon>
        <taxon>Poales</taxon>
        <taxon>Poaceae</taxon>
        <taxon>PACMAD clade</taxon>
        <taxon>Arundinoideae</taxon>
        <taxon>Arundineae</taxon>
        <taxon>Arundo</taxon>
    </lineage>
</organism>